<keyword evidence="5" id="KW-0406">Ion transport</keyword>
<feature type="transmembrane region" description="Helical" evidence="8">
    <location>
        <begin position="377"/>
        <end position="399"/>
    </location>
</feature>
<evidence type="ECO:0000256" key="6">
    <source>
        <dbReference type="ARBA" id="ARBA00023136"/>
    </source>
</evidence>
<gene>
    <name evidence="11" type="ORF">QBC47DRAFT_343108</name>
</gene>
<evidence type="ECO:0000256" key="2">
    <source>
        <dbReference type="ARBA" id="ARBA00022448"/>
    </source>
</evidence>
<evidence type="ECO:0000313" key="11">
    <source>
        <dbReference type="EMBL" id="KAK1756340.1"/>
    </source>
</evidence>
<evidence type="ECO:0000313" key="12">
    <source>
        <dbReference type="Proteomes" id="UP001239445"/>
    </source>
</evidence>
<feature type="transmembrane region" description="Helical" evidence="8">
    <location>
        <begin position="255"/>
        <end position="278"/>
    </location>
</feature>
<dbReference type="Gene3D" id="3.40.50.80">
    <property type="entry name" value="Nucleotide-binding domain of ferredoxin-NADP reductase (FNR) module"/>
    <property type="match status" value="1"/>
</dbReference>
<sequence>MTLSVVGLALLLAGTTIPAATASKNGIVGYGIPLYEDLCCEACHDSLASLYLSCTTFDDGHGGGDGDMGGMDMGDMGDMAMGMTSDDCRATNKPWLETMAFCIRDRCDADGYPRDSQAACFSTLAVGGAATPTLDDSLPPKPPADELAADATWLNVTSRVNEDVYSGTHGTYKEFAREEYLHTKYSLILYLVTIGIIVITGILAQTTALVPALRRHIQSSKPYTMLQQTVFLPALFSQRRLDPLPASIGYLPSRVLTLFISVLVILNVVFCSVSFGTFQPGNIWFMSAQFETAEYVGNRSGTLSLVNMSIAILFAGRNNILINLTGWTQTTFLVLHRWTARLAVFEAIVHSIAYTAAYFQPGYGGAEAYAAEAAMPFYWWGIIATIALSLAATVAIFPLRLQLYETFLALHIVLVILALVGCWYHLVPHFGFDYGYQVWLYLCFAFWGADRLARFVRVLIYNPILGSQAELELVCSDGDRDIMQITVFPRTTTGFGPAQHSFLYLAGLGKVWESHPFSVARWTSSHKTHVSTSPEPAAVEAGEKGVAVKHAQIQHNQKPSVTFLVRVHKGMTSGLRRRISESGTAEVKVYAEGPYGGHRAALAPLYAADTVLCIAGGIGITHILGFLQDFAPRGKRVILAWSARERVLIDYVRRNFLGEGLEYSLWYTGGGRTADKTDDGAGSAADAEDVVGTGRMVIRDVLRGAVENGKQTAVLVCAPGGMADEVTKQVVDCVRDGFRVELVEETFAW</sequence>
<dbReference type="PANTHER" id="PTHR32361">
    <property type="entry name" value="FERRIC/CUPRIC REDUCTASE TRANSMEMBRANE COMPONENT"/>
    <property type="match status" value="1"/>
</dbReference>
<feature type="transmembrane region" description="Helical" evidence="8">
    <location>
        <begin position="406"/>
        <end position="426"/>
    </location>
</feature>
<accession>A0AAJ0BEF7</accession>
<dbReference type="GO" id="GO:0006826">
    <property type="term" value="P:iron ion transport"/>
    <property type="evidence" value="ECO:0007669"/>
    <property type="project" value="TreeGrafter"/>
</dbReference>
<feature type="chain" id="PRO_5042515935" evidence="9">
    <location>
        <begin position="23"/>
        <end position="749"/>
    </location>
</feature>
<protein>
    <submittedName>
        <fullName evidence="11">Ferric reductase like transmembrane component-domain-containing protein</fullName>
    </submittedName>
</protein>
<name>A0AAJ0BEF7_9PEZI</name>
<evidence type="ECO:0000259" key="10">
    <source>
        <dbReference type="PROSITE" id="PS51384"/>
    </source>
</evidence>
<dbReference type="SFLD" id="SFLDG01168">
    <property type="entry name" value="Ferric_reductase_subgroup_(FRE"/>
    <property type="match status" value="1"/>
</dbReference>
<evidence type="ECO:0000256" key="8">
    <source>
        <dbReference type="SAM" id="Phobius"/>
    </source>
</evidence>
<dbReference type="Proteomes" id="UP001239445">
    <property type="component" value="Unassembled WGS sequence"/>
</dbReference>
<dbReference type="PROSITE" id="PS51384">
    <property type="entry name" value="FAD_FR"/>
    <property type="match status" value="1"/>
</dbReference>
<dbReference type="GO" id="GO:0015677">
    <property type="term" value="P:copper ion import"/>
    <property type="evidence" value="ECO:0007669"/>
    <property type="project" value="TreeGrafter"/>
</dbReference>
<dbReference type="GO" id="GO:0006879">
    <property type="term" value="P:intracellular iron ion homeostasis"/>
    <property type="evidence" value="ECO:0007669"/>
    <property type="project" value="TreeGrafter"/>
</dbReference>
<dbReference type="GO" id="GO:0000293">
    <property type="term" value="F:ferric-chelate reductase activity"/>
    <property type="evidence" value="ECO:0007669"/>
    <property type="project" value="TreeGrafter"/>
</dbReference>
<dbReference type="GO" id="GO:0005886">
    <property type="term" value="C:plasma membrane"/>
    <property type="evidence" value="ECO:0007669"/>
    <property type="project" value="TreeGrafter"/>
</dbReference>
<comment type="caution">
    <text evidence="11">The sequence shown here is derived from an EMBL/GenBank/DDBJ whole genome shotgun (WGS) entry which is preliminary data.</text>
</comment>
<proteinExistence type="predicted"/>
<feature type="domain" description="FAD-binding FR-type" evidence="10">
    <location>
        <begin position="445"/>
        <end position="601"/>
    </location>
</feature>
<dbReference type="AlphaFoldDB" id="A0AAJ0BEF7"/>
<dbReference type="InterPro" id="IPR051410">
    <property type="entry name" value="Ferric/Cupric_Reductase"/>
</dbReference>
<reference evidence="11" key="1">
    <citation type="submission" date="2023-06" db="EMBL/GenBank/DDBJ databases">
        <title>Genome-scale phylogeny and comparative genomics of the fungal order Sordariales.</title>
        <authorList>
            <consortium name="Lawrence Berkeley National Laboratory"/>
            <person name="Hensen N."/>
            <person name="Bonometti L."/>
            <person name="Westerberg I."/>
            <person name="Brannstrom I.O."/>
            <person name="Guillou S."/>
            <person name="Cros-Aarteil S."/>
            <person name="Calhoun S."/>
            <person name="Haridas S."/>
            <person name="Kuo A."/>
            <person name="Mondo S."/>
            <person name="Pangilinan J."/>
            <person name="Riley R."/>
            <person name="Labutti K."/>
            <person name="Andreopoulos B."/>
            <person name="Lipzen A."/>
            <person name="Chen C."/>
            <person name="Yanf M."/>
            <person name="Daum C."/>
            <person name="Ng V."/>
            <person name="Clum A."/>
            <person name="Steindorff A."/>
            <person name="Ohm R."/>
            <person name="Martin F."/>
            <person name="Silar P."/>
            <person name="Natvig D."/>
            <person name="Lalanne C."/>
            <person name="Gautier V."/>
            <person name="Ament-Velasquez S.L."/>
            <person name="Kruys A."/>
            <person name="Hutchinson M.I."/>
            <person name="Powell A.J."/>
            <person name="Barry K."/>
            <person name="Miller A.N."/>
            <person name="Grigoriev I.V."/>
            <person name="Debuchy R."/>
            <person name="Gladieux P."/>
            <person name="Thoren M.H."/>
            <person name="Johannesson H."/>
        </authorList>
    </citation>
    <scope>NUCLEOTIDE SEQUENCE</scope>
    <source>
        <strain evidence="11">PSN4</strain>
    </source>
</reference>
<keyword evidence="4 8" id="KW-1133">Transmembrane helix</keyword>
<evidence type="ECO:0000256" key="4">
    <source>
        <dbReference type="ARBA" id="ARBA00022989"/>
    </source>
</evidence>
<dbReference type="InterPro" id="IPR013130">
    <property type="entry name" value="Fe3_Rdtase_TM_dom"/>
</dbReference>
<evidence type="ECO:0000256" key="5">
    <source>
        <dbReference type="ARBA" id="ARBA00023065"/>
    </source>
</evidence>
<feature type="transmembrane region" description="Helical" evidence="8">
    <location>
        <begin position="187"/>
        <end position="213"/>
    </location>
</feature>
<evidence type="ECO:0000256" key="7">
    <source>
        <dbReference type="ARBA" id="ARBA00023180"/>
    </source>
</evidence>
<comment type="subcellular location">
    <subcellularLocation>
        <location evidence="1">Membrane</location>
        <topology evidence="1">Multi-pass membrane protein</topology>
    </subcellularLocation>
</comment>
<keyword evidence="3 8" id="KW-0812">Transmembrane</keyword>
<dbReference type="EMBL" id="MU839832">
    <property type="protein sequence ID" value="KAK1756340.1"/>
    <property type="molecule type" value="Genomic_DNA"/>
</dbReference>
<dbReference type="CDD" id="cd06186">
    <property type="entry name" value="NOX_Duox_like_FAD_NADP"/>
    <property type="match status" value="1"/>
</dbReference>
<keyword evidence="9" id="KW-0732">Signal</keyword>
<feature type="transmembrane region" description="Helical" evidence="8">
    <location>
        <begin position="305"/>
        <end position="326"/>
    </location>
</feature>
<evidence type="ECO:0000256" key="3">
    <source>
        <dbReference type="ARBA" id="ARBA00022692"/>
    </source>
</evidence>
<keyword evidence="7" id="KW-0325">Glycoprotein</keyword>
<dbReference type="SUPFAM" id="SSF52343">
    <property type="entry name" value="Ferredoxin reductase-like, C-terminal NADP-linked domain"/>
    <property type="match status" value="1"/>
</dbReference>
<dbReference type="Pfam" id="PF01794">
    <property type="entry name" value="Ferric_reduct"/>
    <property type="match status" value="1"/>
</dbReference>
<evidence type="ECO:0000256" key="1">
    <source>
        <dbReference type="ARBA" id="ARBA00004141"/>
    </source>
</evidence>
<evidence type="ECO:0000256" key="9">
    <source>
        <dbReference type="SAM" id="SignalP"/>
    </source>
</evidence>
<keyword evidence="6 8" id="KW-0472">Membrane</keyword>
<dbReference type="PANTHER" id="PTHR32361:SF9">
    <property type="entry name" value="FERRIC REDUCTASE TRANSMEMBRANE COMPONENT 3-RELATED"/>
    <property type="match status" value="1"/>
</dbReference>
<organism evidence="11 12">
    <name type="scientific">Echria macrotheca</name>
    <dbReference type="NCBI Taxonomy" id="438768"/>
    <lineage>
        <taxon>Eukaryota</taxon>
        <taxon>Fungi</taxon>
        <taxon>Dikarya</taxon>
        <taxon>Ascomycota</taxon>
        <taxon>Pezizomycotina</taxon>
        <taxon>Sordariomycetes</taxon>
        <taxon>Sordariomycetidae</taxon>
        <taxon>Sordariales</taxon>
        <taxon>Schizotheciaceae</taxon>
        <taxon>Echria</taxon>
    </lineage>
</organism>
<keyword evidence="2" id="KW-0813">Transport</keyword>
<dbReference type="InterPro" id="IPR017927">
    <property type="entry name" value="FAD-bd_FR_type"/>
</dbReference>
<dbReference type="SFLD" id="SFLDS00052">
    <property type="entry name" value="Ferric_Reductase_Domain"/>
    <property type="match status" value="1"/>
</dbReference>
<feature type="transmembrane region" description="Helical" evidence="8">
    <location>
        <begin position="338"/>
        <end position="357"/>
    </location>
</feature>
<dbReference type="InterPro" id="IPR039261">
    <property type="entry name" value="FNR_nucleotide-bd"/>
</dbReference>
<keyword evidence="12" id="KW-1185">Reference proteome</keyword>
<feature type="signal peptide" evidence="9">
    <location>
        <begin position="1"/>
        <end position="22"/>
    </location>
</feature>